<protein>
    <submittedName>
        <fullName evidence="2">Uncharacterized protein</fullName>
    </submittedName>
</protein>
<keyword evidence="1" id="KW-1185">Reference proteome</keyword>
<name>A0A915KPC4_ROMCU</name>
<proteinExistence type="predicted"/>
<evidence type="ECO:0000313" key="1">
    <source>
        <dbReference type="Proteomes" id="UP000887565"/>
    </source>
</evidence>
<evidence type="ECO:0000313" key="2">
    <source>
        <dbReference type="WBParaSite" id="nRc.2.0.1.t40717-RA"/>
    </source>
</evidence>
<reference evidence="2" key="1">
    <citation type="submission" date="2022-11" db="UniProtKB">
        <authorList>
            <consortium name="WormBaseParasite"/>
        </authorList>
    </citation>
    <scope>IDENTIFICATION</scope>
</reference>
<dbReference type="AlphaFoldDB" id="A0A915KPC4"/>
<dbReference type="WBParaSite" id="nRc.2.0.1.t40717-RA">
    <property type="protein sequence ID" value="nRc.2.0.1.t40717-RA"/>
    <property type="gene ID" value="nRc.2.0.1.g40717"/>
</dbReference>
<accession>A0A915KPC4</accession>
<organism evidence="1 2">
    <name type="scientific">Romanomermis culicivorax</name>
    <name type="common">Nematode worm</name>
    <dbReference type="NCBI Taxonomy" id="13658"/>
    <lineage>
        <taxon>Eukaryota</taxon>
        <taxon>Metazoa</taxon>
        <taxon>Ecdysozoa</taxon>
        <taxon>Nematoda</taxon>
        <taxon>Enoplea</taxon>
        <taxon>Dorylaimia</taxon>
        <taxon>Mermithida</taxon>
        <taxon>Mermithoidea</taxon>
        <taxon>Mermithidae</taxon>
        <taxon>Romanomermis</taxon>
    </lineage>
</organism>
<dbReference type="Proteomes" id="UP000887565">
    <property type="component" value="Unplaced"/>
</dbReference>
<sequence>MKPAARATFLEWYNGKIETFGQRNNMDKTVILNNPKEFFELAIEPSNIVKAINMINDLMISLTYYQHDDFAELHHQNTTSYAWTLFNILAAEGTQT</sequence>